<name>A0A226DB97_FOLCA</name>
<dbReference type="AlphaFoldDB" id="A0A226DB97"/>
<organism evidence="1 2">
    <name type="scientific">Folsomia candida</name>
    <name type="common">Springtail</name>
    <dbReference type="NCBI Taxonomy" id="158441"/>
    <lineage>
        <taxon>Eukaryota</taxon>
        <taxon>Metazoa</taxon>
        <taxon>Ecdysozoa</taxon>
        <taxon>Arthropoda</taxon>
        <taxon>Hexapoda</taxon>
        <taxon>Collembola</taxon>
        <taxon>Entomobryomorpha</taxon>
        <taxon>Isotomoidea</taxon>
        <taxon>Isotomidae</taxon>
        <taxon>Proisotominae</taxon>
        <taxon>Folsomia</taxon>
    </lineage>
</organism>
<keyword evidence="2" id="KW-1185">Reference proteome</keyword>
<sequence>MKKATSTSSCSHRENRITWEDMVGNFGGDSEISSSTNNSNNSTTTMALPSSQSFDFGTSQADFLKFLSASLQQQQQNSQDSVPALYQDEPVYKHPQFWRDVTPFGKIQIRQFWDPLDFAYYAIIRKINRNEKIGNLPDSLIRIPVKDIADVVSRMRELFTEIDSTNVRDEIPSLKGNPYAAIEDRNDDNF</sequence>
<dbReference type="Proteomes" id="UP000198287">
    <property type="component" value="Unassembled WGS sequence"/>
</dbReference>
<dbReference type="OrthoDB" id="6782675at2759"/>
<protein>
    <submittedName>
        <fullName evidence="1">Uncharacterized protein</fullName>
    </submittedName>
</protein>
<comment type="caution">
    <text evidence="1">The sequence shown here is derived from an EMBL/GenBank/DDBJ whole genome shotgun (WGS) entry which is preliminary data.</text>
</comment>
<proteinExistence type="predicted"/>
<evidence type="ECO:0000313" key="1">
    <source>
        <dbReference type="EMBL" id="OXA42410.1"/>
    </source>
</evidence>
<gene>
    <name evidence="1" type="ORF">Fcan01_22986</name>
</gene>
<evidence type="ECO:0000313" key="2">
    <source>
        <dbReference type="Proteomes" id="UP000198287"/>
    </source>
</evidence>
<accession>A0A226DB97</accession>
<reference evidence="1 2" key="1">
    <citation type="submission" date="2015-12" db="EMBL/GenBank/DDBJ databases">
        <title>The genome of Folsomia candida.</title>
        <authorList>
            <person name="Faddeeva A."/>
            <person name="Derks M.F."/>
            <person name="Anvar Y."/>
            <person name="Smit S."/>
            <person name="Van Straalen N."/>
            <person name="Roelofs D."/>
        </authorList>
    </citation>
    <scope>NUCLEOTIDE SEQUENCE [LARGE SCALE GENOMIC DNA]</scope>
    <source>
        <strain evidence="1 2">VU population</strain>
        <tissue evidence="1">Whole body</tissue>
    </source>
</reference>
<dbReference type="EMBL" id="LNIX01000026">
    <property type="protein sequence ID" value="OXA42410.1"/>
    <property type="molecule type" value="Genomic_DNA"/>
</dbReference>